<dbReference type="AlphaFoldDB" id="A0A9N9GES0"/>
<evidence type="ECO:0000313" key="2">
    <source>
        <dbReference type="Proteomes" id="UP000789405"/>
    </source>
</evidence>
<dbReference type="Proteomes" id="UP000789405">
    <property type="component" value="Unassembled WGS sequence"/>
</dbReference>
<organism evidence="1 2">
    <name type="scientific">Dentiscutata erythropus</name>
    <dbReference type="NCBI Taxonomy" id="1348616"/>
    <lineage>
        <taxon>Eukaryota</taxon>
        <taxon>Fungi</taxon>
        <taxon>Fungi incertae sedis</taxon>
        <taxon>Mucoromycota</taxon>
        <taxon>Glomeromycotina</taxon>
        <taxon>Glomeromycetes</taxon>
        <taxon>Diversisporales</taxon>
        <taxon>Gigasporaceae</taxon>
        <taxon>Dentiscutata</taxon>
    </lineage>
</organism>
<accession>A0A9N9GES0</accession>
<keyword evidence="2" id="KW-1185">Reference proteome</keyword>
<protein>
    <submittedName>
        <fullName evidence="1">18362_t:CDS:1</fullName>
    </submittedName>
</protein>
<proteinExistence type="predicted"/>
<gene>
    <name evidence="1" type="ORF">DERYTH_LOCUS7443</name>
</gene>
<comment type="caution">
    <text evidence="1">The sequence shown here is derived from an EMBL/GenBank/DDBJ whole genome shotgun (WGS) entry which is preliminary data.</text>
</comment>
<dbReference type="EMBL" id="CAJVPY010003626">
    <property type="protein sequence ID" value="CAG8596940.1"/>
    <property type="molecule type" value="Genomic_DNA"/>
</dbReference>
<reference evidence="1" key="1">
    <citation type="submission" date="2021-06" db="EMBL/GenBank/DDBJ databases">
        <authorList>
            <person name="Kallberg Y."/>
            <person name="Tangrot J."/>
            <person name="Rosling A."/>
        </authorList>
    </citation>
    <scope>NUCLEOTIDE SEQUENCE</scope>
    <source>
        <strain evidence="1">MA453B</strain>
    </source>
</reference>
<name>A0A9N9GES0_9GLOM</name>
<evidence type="ECO:0000313" key="1">
    <source>
        <dbReference type="EMBL" id="CAG8596940.1"/>
    </source>
</evidence>
<sequence length="53" mass="6096">MAPFFFSSQLSPHKQDLSILMELQILEPDHQLVRTFGPMLKALTISSIYDGRF</sequence>